<dbReference type="AlphaFoldDB" id="M6WAY9"/>
<reference evidence="1 2" key="1">
    <citation type="submission" date="2013-01" db="EMBL/GenBank/DDBJ databases">
        <authorList>
            <person name="Harkins D.M."/>
            <person name="Durkin A.S."/>
            <person name="Brinkac L.M."/>
            <person name="Haft D.H."/>
            <person name="Selengut J.D."/>
            <person name="Sanka R."/>
            <person name="DePew J."/>
            <person name="Purushe J."/>
            <person name="Picardeau M."/>
            <person name="Werts C."/>
            <person name="Goarant C."/>
            <person name="Vinetz J.M."/>
            <person name="Sutton G.G."/>
            <person name="Nierman W.C."/>
            <person name="Fouts D.E."/>
        </authorList>
    </citation>
    <scope>NUCLEOTIDE SEQUENCE [LARGE SCALE GENOMIC DNA]</scope>
    <source>
        <strain evidence="1 2">200901868</strain>
    </source>
</reference>
<dbReference type="Proteomes" id="UP000012159">
    <property type="component" value="Unassembled WGS sequence"/>
</dbReference>
<organism evidence="1 2">
    <name type="scientific">Leptospira borgpetersenii serovar Pomona str. 200901868</name>
    <dbReference type="NCBI Taxonomy" id="1192866"/>
    <lineage>
        <taxon>Bacteria</taxon>
        <taxon>Pseudomonadati</taxon>
        <taxon>Spirochaetota</taxon>
        <taxon>Spirochaetia</taxon>
        <taxon>Leptospirales</taxon>
        <taxon>Leptospiraceae</taxon>
        <taxon>Leptospira</taxon>
    </lineage>
</organism>
<proteinExistence type="predicted"/>
<protein>
    <submittedName>
        <fullName evidence="1">Uncharacterized protein</fullName>
    </submittedName>
</protein>
<evidence type="ECO:0000313" key="1">
    <source>
        <dbReference type="EMBL" id="EMO62384.1"/>
    </source>
</evidence>
<comment type="caution">
    <text evidence="1">The sequence shown here is derived from an EMBL/GenBank/DDBJ whole genome shotgun (WGS) entry which is preliminary data.</text>
</comment>
<sequence>MHLQRILKLNLTLQKIKLQGSALPVFLPKKLVGAGSYDTALHPLEK</sequence>
<dbReference type="EMBL" id="AKWF02000078">
    <property type="protein sequence ID" value="EMO62384.1"/>
    <property type="molecule type" value="Genomic_DNA"/>
</dbReference>
<evidence type="ECO:0000313" key="2">
    <source>
        <dbReference type="Proteomes" id="UP000012159"/>
    </source>
</evidence>
<gene>
    <name evidence="1" type="ORF">LEP1GSC133_1173</name>
</gene>
<accession>M6WAY9</accession>
<name>M6WAY9_LEPBO</name>